<gene>
    <name evidence="1" type="ORF">TNCV_3524361</name>
</gene>
<organism evidence="1 2">
    <name type="scientific">Trichonephila clavipes</name>
    <name type="common">Golden silk orbweaver</name>
    <name type="synonym">Nephila clavipes</name>
    <dbReference type="NCBI Taxonomy" id="2585209"/>
    <lineage>
        <taxon>Eukaryota</taxon>
        <taxon>Metazoa</taxon>
        <taxon>Ecdysozoa</taxon>
        <taxon>Arthropoda</taxon>
        <taxon>Chelicerata</taxon>
        <taxon>Arachnida</taxon>
        <taxon>Araneae</taxon>
        <taxon>Araneomorphae</taxon>
        <taxon>Entelegynae</taxon>
        <taxon>Araneoidea</taxon>
        <taxon>Nephilidae</taxon>
        <taxon>Trichonephila</taxon>
    </lineage>
</organism>
<protein>
    <submittedName>
        <fullName evidence="1">Uncharacterized protein</fullName>
    </submittedName>
</protein>
<dbReference type="EMBL" id="BMAU01021261">
    <property type="protein sequence ID" value="GFY06580.1"/>
    <property type="molecule type" value="Genomic_DNA"/>
</dbReference>
<evidence type="ECO:0000313" key="1">
    <source>
        <dbReference type="EMBL" id="GFY06580.1"/>
    </source>
</evidence>
<sequence>MLEGRYRLPGSHQMRIRLESLSRLNFDSSLKREPAHNNPLSKTDVFGNMLDDFFVVHSQKDADYGVPGLQSSCIKSHRDCYP</sequence>
<name>A0A8X6S8D0_TRICX</name>
<comment type="caution">
    <text evidence="1">The sequence shown here is derived from an EMBL/GenBank/DDBJ whole genome shotgun (WGS) entry which is preliminary data.</text>
</comment>
<accession>A0A8X6S8D0</accession>
<dbReference type="AlphaFoldDB" id="A0A8X6S8D0"/>
<dbReference type="Proteomes" id="UP000887159">
    <property type="component" value="Unassembled WGS sequence"/>
</dbReference>
<proteinExistence type="predicted"/>
<keyword evidence="2" id="KW-1185">Reference proteome</keyword>
<reference evidence="1" key="1">
    <citation type="submission" date="2020-08" db="EMBL/GenBank/DDBJ databases">
        <title>Multicomponent nature underlies the extraordinary mechanical properties of spider dragline silk.</title>
        <authorList>
            <person name="Kono N."/>
            <person name="Nakamura H."/>
            <person name="Mori M."/>
            <person name="Yoshida Y."/>
            <person name="Ohtoshi R."/>
            <person name="Malay A.D."/>
            <person name="Moran D.A.P."/>
            <person name="Tomita M."/>
            <person name="Numata K."/>
            <person name="Arakawa K."/>
        </authorList>
    </citation>
    <scope>NUCLEOTIDE SEQUENCE</scope>
</reference>
<evidence type="ECO:0000313" key="2">
    <source>
        <dbReference type="Proteomes" id="UP000887159"/>
    </source>
</evidence>